<dbReference type="OrthoDB" id="8477484at2"/>
<reference evidence="2" key="1">
    <citation type="submission" date="2016-10" db="EMBL/GenBank/DDBJ databases">
        <authorList>
            <person name="Varghese N."/>
            <person name="Submissions S."/>
        </authorList>
    </citation>
    <scope>NUCLEOTIDE SEQUENCE [LARGE SCALE GENOMIC DNA]</scope>
    <source>
        <strain evidence="2">Nm69</strain>
    </source>
</reference>
<dbReference type="STRING" id="52441.SAMN05216302_101096"/>
<organism evidence="1 2">
    <name type="scientific">Nitrosomonas aestuarii</name>
    <dbReference type="NCBI Taxonomy" id="52441"/>
    <lineage>
        <taxon>Bacteria</taxon>
        <taxon>Pseudomonadati</taxon>
        <taxon>Pseudomonadota</taxon>
        <taxon>Betaproteobacteria</taxon>
        <taxon>Nitrosomonadales</taxon>
        <taxon>Nitrosomonadaceae</taxon>
        <taxon>Nitrosomonas</taxon>
    </lineage>
</organism>
<dbReference type="Proteomes" id="UP000199533">
    <property type="component" value="Unassembled WGS sequence"/>
</dbReference>
<dbReference type="AlphaFoldDB" id="A0A1I4B0A3"/>
<evidence type="ECO:0000313" key="1">
    <source>
        <dbReference type="EMBL" id="SFK61511.1"/>
    </source>
</evidence>
<proteinExistence type="predicted"/>
<sequence length="252" mass="29463">MICGRHYNDIDHITPVVYKWSRSGYRCTVILIGFADVSNDYRIQFLSMLACVRVIDIRVLLTGTDYIQFRLINLVLYGHSSQYLNRQCYQLLEILWPVGRRRQFWNKVAEKLLKTAFAHNSEGVVVFDWISQKSVLPLEFVRHVLAIYRARGDVSISLPHGDSPHFNELIRNHDFRIEPQIKYAHSDMFDYIVCPNELCAKRYRPFINGTKIKVLGSARYSDEWLGILSKLLPLPAIRMNFRCFGRKYAVSL</sequence>
<keyword evidence="2" id="KW-1185">Reference proteome</keyword>
<protein>
    <submittedName>
        <fullName evidence="1">Uncharacterized protein</fullName>
    </submittedName>
</protein>
<accession>A0A1I4B0A3</accession>
<dbReference type="EMBL" id="FOSP01000010">
    <property type="protein sequence ID" value="SFK61511.1"/>
    <property type="molecule type" value="Genomic_DNA"/>
</dbReference>
<gene>
    <name evidence="1" type="ORF">SAMN05216302_101096</name>
</gene>
<evidence type="ECO:0000313" key="2">
    <source>
        <dbReference type="Proteomes" id="UP000199533"/>
    </source>
</evidence>
<dbReference type="RefSeq" id="WP_090699006.1">
    <property type="nucleotide sequence ID" value="NZ_FOSP01000010.1"/>
</dbReference>
<name>A0A1I4B0A3_9PROT</name>